<dbReference type="InterPro" id="IPR027417">
    <property type="entry name" value="P-loop_NTPase"/>
</dbReference>
<dbReference type="SUPFAM" id="SSF56436">
    <property type="entry name" value="C-type lectin-like"/>
    <property type="match status" value="1"/>
</dbReference>
<dbReference type="InterPro" id="IPR042095">
    <property type="entry name" value="SUMF_sf"/>
</dbReference>
<proteinExistence type="predicted"/>
<evidence type="ECO:0000256" key="1">
    <source>
        <dbReference type="SAM" id="MobiDB-lite"/>
    </source>
</evidence>
<dbReference type="InterPro" id="IPR016187">
    <property type="entry name" value="CTDL_fold"/>
</dbReference>
<dbReference type="PANTHER" id="PTHR23150:SF19">
    <property type="entry name" value="FORMYLGLYCINE-GENERATING ENZYME"/>
    <property type="match status" value="1"/>
</dbReference>
<organism evidence="3 4">
    <name type="scientific">Candidatus Methylumidiphilus alinenensis</name>
    <dbReference type="NCBI Taxonomy" id="2202197"/>
    <lineage>
        <taxon>Bacteria</taxon>
        <taxon>Pseudomonadati</taxon>
        <taxon>Pseudomonadota</taxon>
        <taxon>Gammaproteobacteria</taxon>
        <taxon>Methylococcales</taxon>
        <taxon>Candidatus Methylumidiphilus</taxon>
    </lineage>
</organism>
<dbReference type="Pfam" id="PF05729">
    <property type="entry name" value="NACHT"/>
    <property type="match status" value="1"/>
</dbReference>
<comment type="caution">
    <text evidence="3">The sequence shown here is derived from an EMBL/GenBank/DDBJ whole genome shotgun (WGS) entry which is preliminary data.</text>
</comment>
<dbReference type="EMBL" id="QJPH01000480">
    <property type="protein sequence ID" value="PZN72606.1"/>
    <property type="molecule type" value="Genomic_DNA"/>
</dbReference>
<evidence type="ECO:0000313" key="3">
    <source>
        <dbReference type="EMBL" id="PZN72606.1"/>
    </source>
</evidence>
<evidence type="ECO:0000259" key="2">
    <source>
        <dbReference type="PROSITE" id="PS50837"/>
    </source>
</evidence>
<dbReference type="InterPro" id="IPR025139">
    <property type="entry name" value="DUF4062"/>
</dbReference>
<dbReference type="Pfam" id="PF13271">
    <property type="entry name" value="DUF4062"/>
    <property type="match status" value="1"/>
</dbReference>
<dbReference type="PROSITE" id="PS50837">
    <property type="entry name" value="NACHT"/>
    <property type="match status" value="1"/>
</dbReference>
<dbReference type="SUPFAM" id="SSF52540">
    <property type="entry name" value="P-loop containing nucleoside triphosphate hydrolases"/>
    <property type="match status" value="1"/>
</dbReference>
<sequence>MSNQLTLSRPNIKNLQRGDGPSLGAAFSVFISSSFLDNEERRKLVEDAILRAGMHPVGMERFTASANPTVEECQRQARECDVYLGIIAHRYGWIPDGYLVSITELEYDAAKEAQRPRLMFEIASSVPVYPEKDFDQGHGRGAKQDKLDAFKARYAADQMPTRFVENKLSGMVVQALHDWLKQQQGGNTATETSKPENVGLEPEIKHYREVVEIQHKEIPLAGFKTRLRVPIALEELYVPLQAMLDLRGTGDAQFADAADAEFKLGGQGATEIALIDAFHEALARKRRNLVILGDPGSGKTTHLKRLVLACLRQGPDGLGLPDDILPVFLPLRELEDLHQGIDAFIEKTLDSPHLNMPQGFGKRLLERGRLLLLFDGLDEVSDPKQRAKVARWIEGAVKARPDCISVVTCRFAGYDEASRLDADFLELHLRPMTQEQSESFIRNWYKAVETGLDPTPSGAIKAAEKAAELIERLREPDARSTRMAEMTRNPLLLANLCLVHRDRGGILPKGRHELYDECVAVLLELWRQNKSIGQGKGLSVSIPAQTGRRALQPAALWLHGVESRTRANAEELIPVLEPALKAAQWRDGDAKQFLQTLRDESGLLTGWSHGTYGFMHLGFQEYLAACELRRLALAEALDGGKRDTLATLAGHYGESWWNEVILLLLAQGNPSLFAPFMTEALKQARFAEDSAFLDLILEETAEFSAVPFVELLRQTPDTPNQEWVGAGSEPAFARDEVNRHSGRDRRNPDSMDGSDLGHPSSLDSDGPSQNDEDNTVELSTLTYQIVGRQPFAAETSRVPSRHSDAGLPLNSTVLGGRSVSTAVEGDGLDSTAIESNANPVLSANQAAALRVLQRLAPDEIKPLINSGHIAAKLVATLQPISGVLAATERRDIASITGRVVASPTSLITQNCGVELILIPGGRFMMGSPVGEGRDDEHPAHEVDIRQFYLGRYPVTNEEYARYLEANPNEKQPAYWADRRFNQARQPVVGVDWEEASRFAQWAGGRLPTEAEWEYAVRAGTTSRYFWGKSDTDADEYAWHYAHSQNTTHPVGVKRPNAIGLHDMVGNVWEWQQDRWHDNYHDAPGDGSAWEDGKGSRRVIRGGPWVFEPGYLRSATRGRDDTDSRSSLLGFRLAQDL</sequence>
<evidence type="ECO:0000313" key="4">
    <source>
        <dbReference type="Proteomes" id="UP000249396"/>
    </source>
</evidence>
<dbReference type="Pfam" id="PF03781">
    <property type="entry name" value="FGE-sulfatase"/>
    <property type="match status" value="1"/>
</dbReference>
<dbReference type="Gene3D" id="3.40.50.300">
    <property type="entry name" value="P-loop containing nucleotide triphosphate hydrolases"/>
    <property type="match status" value="1"/>
</dbReference>
<dbReference type="Gene3D" id="3.90.1580.10">
    <property type="entry name" value="paralog of FGE (formylglycine-generating enzyme)"/>
    <property type="match status" value="1"/>
</dbReference>
<feature type="region of interest" description="Disordered" evidence="1">
    <location>
        <begin position="718"/>
        <end position="774"/>
    </location>
</feature>
<dbReference type="InterPro" id="IPR051043">
    <property type="entry name" value="Sulfatase_Mod_Factor_Kinase"/>
</dbReference>
<dbReference type="GO" id="GO:0120147">
    <property type="term" value="F:formylglycine-generating oxidase activity"/>
    <property type="evidence" value="ECO:0007669"/>
    <property type="project" value="TreeGrafter"/>
</dbReference>
<gene>
    <name evidence="3" type="ORF">DM484_24235</name>
</gene>
<dbReference type="InterPro" id="IPR007111">
    <property type="entry name" value="NACHT_NTPase"/>
</dbReference>
<feature type="domain" description="NACHT" evidence="2">
    <location>
        <begin position="287"/>
        <end position="381"/>
    </location>
</feature>
<reference evidence="3 4" key="1">
    <citation type="journal article" date="2018" name="Aquat. Microb. Ecol.">
        <title>Gammaproteobacterial methanotrophs dominate.</title>
        <authorList>
            <person name="Rissanen A.J."/>
            <person name="Saarenheimo J."/>
            <person name="Tiirola M."/>
            <person name="Peura S."/>
            <person name="Aalto S.L."/>
            <person name="Karvinen A."/>
            <person name="Nykanen H."/>
        </authorList>
    </citation>
    <scope>NUCLEOTIDE SEQUENCE [LARGE SCALE GENOMIC DNA]</scope>
    <source>
        <strain evidence="3">AMbin10</strain>
    </source>
</reference>
<dbReference type="InterPro" id="IPR005532">
    <property type="entry name" value="SUMF_dom"/>
</dbReference>
<dbReference type="AlphaFoldDB" id="A0A2W4QN85"/>
<feature type="compositionally biased region" description="Basic and acidic residues" evidence="1">
    <location>
        <begin position="732"/>
        <end position="749"/>
    </location>
</feature>
<accession>A0A2W4QN85</accession>
<protein>
    <recommendedName>
        <fullName evidence="2">NACHT domain-containing protein</fullName>
    </recommendedName>
</protein>
<name>A0A2W4QN85_9GAMM</name>
<dbReference type="Proteomes" id="UP000249396">
    <property type="component" value="Unassembled WGS sequence"/>
</dbReference>
<dbReference type="PANTHER" id="PTHR23150">
    <property type="entry name" value="SULFATASE MODIFYING FACTOR 1, 2"/>
    <property type="match status" value="1"/>
</dbReference>